<accession>A0ABT2UB09</accession>
<comment type="caution">
    <text evidence="2">The sequence shown here is derived from an EMBL/GenBank/DDBJ whole genome shotgun (WGS) entry which is preliminary data.</text>
</comment>
<proteinExistence type="predicted"/>
<dbReference type="Proteomes" id="UP001652445">
    <property type="component" value="Unassembled WGS sequence"/>
</dbReference>
<gene>
    <name evidence="2" type="ORF">OB236_03035</name>
</gene>
<sequence>MNRSNKIERLLWSIAFPGFGQILNKKYIKGFTLIVLEFVINSNAHLNQIIILSFNGEIKNSIESTDYHWLMFYPCVYMFGMWDAYKDSGETADYAYLPYVSGAFLGTVGLMYSAHLTIFGILLGPVWMPMLFAFLGIGIGIALFKILYQKKL</sequence>
<evidence type="ECO:0000313" key="2">
    <source>
        <dbReference type="EMBL" id="MCU6791097.1"/>
    </source>
</evidence>
<name>A0ABT2UB09_9BACL</name>
<evidence type="ECO:0000313" key="3">
    <source>
        <dbReference type="Proteomes" id="UP001652445"/>
    </source>
</evidence>
<feature type="transmembrane region" description="Helical" evidence="1">
    <location>
        <begin position="97"/>
        <end position="121"/>
    </location>
</feature>
<feature type="transmembrane region" description="Helical" evidence="1">
    <location>
        <begin position="127"/>
        <end position="148"/>
    </location>
</feature>
<keyword evidence="1" id="KW-1133">Transmembrane helix</keyword>
<reference evidence="2 3" key="1">
    <citation type="submission" date="2022-09" db="EMBL/GenBank/DDBJ databases">
        <authorList>
            <person name="Han X.L."/>
            <person name="Wang Q."/>
            <person name="Lu T."/>
        </authorList>
    </citation>
    <scope>NUCLEOTIDE SEQUENCE [LARGE SCALE GENOMIC DNA]</scope>
    <source>
        <strain evidence="2 3">WQ 127069</strain>
    </source>
</reference>
<keyword evidence="3" id="KW-1185">Reference proteome</keyword>
<evidence type="ECO:0000256" key="1">
    <source>
        <dbReference type="SAM" id="Phobius"/>
    </source>
</evidence>
<organism evidence="2 3">
    <name type="scientific">Paenibacillus baimaensis</name>
    <dbReference type="NCBI Taxonomy" id="2982185"/>
    <lineage>
        <taxon>Bacteria</taxon>
        <taxon>Bacillati</taxon>
        <taxon>Bacillota</taxon>
        <taxon>Bacilli</taxon>
        <taxon>Bacillales</taxon>
        <taxon>Paenibacillaceae</taxon>
        <taxon>Paenibacillus</taxon>
    </lineage>
</organism>
<protein>
    <submittedName>
        <fullName evidence="2">Uncharacterized protein</fullName>
    </submittedName>
</protein>
<dbReference type="EMBL" id="JAOQIO010000007">
    <property type="protein sequence ID" value="MCU6791097.1"/>
    <property type="molecule type" value="Genomic_DNA"/>
</dbReference>
<keyword evidence="1" id="KW-0472">Membrane</keyword>
<keyword evidence="1" id="KW-0812">Transmembrane</keyword>